<reference evidence="1" key="1">
    <citation type="journal article" date="2023" name="G3 (Bethesda)">
        <title>A reference genome for the long-term kleptoplast-retaining sea slug Elysia crispata morphotype clarki.</title>
        <authorList>
            <person name="Eastman K.E."/>
            <person name="Pendleton A.L."/>
            <person name="Shaikh M.A."/>
            <person name="Suttiyut T."/>
            <person name="Ogas R."/>
            <person name="Tomko P."/>
            <person name="Gavelis G."/>
            <person name="Widhalm J.R."/>
            <person name="Wisecaver J.H."/>
        </authorList>
    </citation>
    <scope>NUCLEOTIDE SEQUENCE</scope>
    <source>
        <strain evidence="1">ECLA1</strain>
    </source>
</reference>
<keyword evidence="2" id="KW-1185">Reference proteome</keyword>
<dbReference type="AlphaFoldDB" id="A0AAE0ZZU2"/>
<accession>A0AAE0ZZU2</accession>
<comment type="caution">
    <text evidence="1">The sequence shown here is derived from an EMBL/GenBank/DDBJ whole genome shotgun (WGS) entry which is preliminary data.</text>
</comment>
<sequence length="77" mass="8224">MEPAIGEVGGDLSQGCGSEMAEFTQCKYEQDYNVRSRNICSGGFTRSASMYSQTMLIETLALNVILPAHTTLSAGAN</sequence>
<name>A0AAE0ZZU2_9GAST</name>
<protein>
    <submittedName>
        <fullName evidence="1">Uncharacterized protein</fullName>
    </submittedName>
</protein>
<dbReference type="EMBL" id="JAWDGP010002895">
    <property type="protein sequence ID" value="KAK3778734.1"/>
    <property type="molecule type" value="Genomic_DNA"/>
</dbReference>
<evidence type="ECO:0000313" key="1">
    <source>
        <dbReference type="EMBL" id="KAK3778734.1"/>
    </source>
</evidence>
<dbReference type="Proteomes" id="UP001283361">
    <property type="component" value="Unassembled WGS sequence"/>
</dbReference>
<organism evidence="1 2">
    <name type="scientific">Elysia crispata</name>
    <name type="common">lettuce slug</name>
    <dbReference type="NCBI Taxonomy" id="231223"/>
    <lineage>
        <taxon>Eukaryota</taxon>
        <taxon>Metazoa</taxon>
        <taxon>Spiralia</taxon>
        <taxon>Lophotrochozoa</taxon>
        <taxon>Mollusca</taxon>
        <taxon>Gastropoda</taxon>
        <taxon>Heterobranchia</taxon>
        <taxon>Euthyneura</taxon>
        <taxon>Panpulmonata</taxon>
        <taxon>Sacoglossa</taxon>
        <taxon>Placobranchoidea</taxon>
        <taxon>Plakobranchidae</taxon>
        <taxon>Elysia</taxon>
    </lineage>
</organism>
<gene>
    <name evidence="1" type="ORF">RRG08_013005</name>
</gene>
<proteinExistence type="predicted"/>
<evidence type="ECO:0000313" key="2">
    <source>
        <dbReference type="Proteomes" id="UP001283361"/>
    </source>
</evidence>